<dbReference type="Pfam" id="PF00085">
    <property type="entry name" value="Thioredoxin"/>
    <property type="match status" value="1"/>
</dbReference>
<evidence type="ECO:0000313" key="3">
    <source>
        <dbReference type="Proteomes" id="UP001236507"/>
    </source>
</evidence>
<protein>
    <submittedName>
        <fullName evidence="2">Thioredoxin family protein</fullName>
    </submittedName>
</protein>
<dbReference type="Gene3D" id="3.40.30.10">
    <property type="entry name" value="Glutaredoxin"/>
    <property type="match status" value="1"/>
</dbReference>
<dbReference type="PANTHER" id="PTHR45663:SF11">
    <property type="entry name" value="GEO12009P1"/>
    <property type="match status" value="1"/>
</dbReference>
<keyword evidence="3" id="KW-1185">Reference proteome</keyword>
<reference evidence="2 3" key="1">
    <citation type="submission" date="2023-05" db="EMBL/GenBank/DDBJ databases">
        <title>Novel species of genus Flectobacillus isolated from stream in China.</title>
        <authorList>
            <person name="Lu H."/>
        </authorList>
    </citation>
    <scope>NUCLEOTIDE SEQUENCE [LARGE SCALE GENOMIC DNA]</scope>
    <source>
        <strain evidence="2 3">KCTC 42575</strain>
    </source>
</reference>
<dbReference type="PRINTS" id="PR00421">
    <property type="entry name" value="THIOREDOXIN"/>
</dbReference>
<dbReference type="PROSITE" id="PS51352">
    <property type="entry name" value="THIOREDOXIN_2"/>
    <property type="match status" value="1"/>
</dbReference>
<dbReference type="InterPro" id="IPR036249">
    <property type="entry name" value="Thioredoxin-like_sf"/>
</dbReference>
<dbReference type="InterPro" id="IPR013766">
    <property type="entry name" value="Thioredoxin_domain"/>
</dbReference>
<dbReference type="PANTHER" id="PTHR45663">
    <property type="entry name" value="GEO12009P1"/>
    <property type="match status" value="1"/>
</dbReference>
<evidence type="ECO:0000259" key="1">
    <source>
        <dbReference type="PROSITE" id="PS51352"/>
    </source>
</evidence>
<feature type="domain" description="Thioredoxin" evidence="1">
    <location>
        <begin position="1"/>
        <end position="107"/>
    </location>
</feature>
<sequence>MKKKSAELPASLEAHMNAKTPFLLVFHAQWCQPCKGLAPILTDLSKQMGDGILIQKVDVDREKYISDYFGVKSMPTLFLFQQGEVVWKHVGIITKNSLEHVIKTKTIKPYLLK</sequence>
<dbReference type="Proteomes" id="UP001236507">
    <property type="component" value="Unassembled WGS sequence"/>
</dbReference>
<organism evidence="2 3">
    <name type="scientific">Flectobacillus roseus</name>
    <dbReference type="NCBI Taxonomy" id="502259"/>
    <lineage>
        <taxon>Bacteria</taxon>
        <taxon>Pseudomonadati</taxon>
        <taxon>Bacteroidota</taxon>
        <taxon>Cytophagia</taxon>
        <taxon>Cytophagales</taxon>
        <taxon>Flectobacillaceae</taxon>
        <taxon>Flectobacillus</taxon>
    </lineage>
</organism>
<dbReference type="EMBL" id="JASHIF010000023">
    <property type="protein sequence ID" value="MDI9861862.1"/>
    <property type="molecule type" value="Genomic_DNA"/>
</dbReference>
<comment type="caution">
    <text evidence="2">The sequence shown here is derived from an EMBL/GenBank/DDBJ whole genome shotgun (WGS) entry which is preliminary data.</text>
</comment>
<accession>A0ABT6YE41</accession>
<gene>
    <name evidence="2" type="ORF">QM524_21755</name>
</gene>
<dbReference type="SUPFAM" id="SSF52833">
    <property type="entry name" value="Thioredoxin-like"/>
    <property type="match status" value="1"/>
</dbReference>
<dbReference type="RefSeq" id="WP_095168128.1">
    <property type="nucleotide sequence ID" value="NZ_JASHIF010000023.1"/>
</dbReference>
<name>A0ABT6YE41_9BACT</name>
<evidence type="ECO:0000313" key="2">
    <source>
        <dbReference type="EMBL" id="MDI9861862.1"/>
    </source>
</evidence>
<proteinExistence type="predicted"/>
<dbReference type="CDD" id="cd02947">
    <property type="entry name" value="TRX_family"/>
    <property type="match status" value="1"/>
</dbReference>